<name>A0A0G4J452_PLABS</name>
<organism evidence="3 4">
    <name type="scientific">Plasmodiophora brassicae</name>
    <name type="common">Clubroot disease agent</name>
    <dbReference type="NCBI Taxonomy" id="37360"/>
    <lineage>
        <taxon>Eukaryota</taxon>
        <taxon>Sar</taxon>
        <taxon>Rhizaria</taxon>
        <taxon>Endomyxa</taxon>
        <taxon>Phytomyxea</taxon>
        <taxon>Plasmodiophorida</taxon>
        <taxon>Plasmodiophoridae</taxon>
        <taxon>Plasmodiophora</taxon>
    </lineage>
</organism>
<protein>
    <submittedName>
        <fullName evidence="3">Uncharacterized protein</fullName>
    </submittedName>
</protein>
<dbReference type="EMBL" id="CDSF01000125">
    <property type="protein sequence ID" value="CEP02350.1"/>
    <property type="molecule type" value="Genomic_DNA"/>
</dbReference>
<reference evidence="3 4" key="1">
    <citation type="submission" date="2015-02" db="EMBL/GenBank/DDBJ databases">
        <authorList>
            <person name="Chooi Y.-H."/>
        </authorList>
    </citation>
    <scope>NUCLEOTIDE SEQUENCE [LARGE SCALE GENOMIC DNA]</scope>
    <source>
        <strain evidence="3">E3</strain>
    </source>
</reference>
<dbReference type="Proteomes" id="UP000039324">
    <property type="component" value="Unassembled WGS sequence"/>
</dbReference>
<evidence type="ECO:0000313" key="3">
    <source>
        <dbReference type="EMBL" id="CEP02350.1"/>
    </source>
</evidence>
<feature type="region of interest" description="Disordered" evidence="1">
    <location>
        <begin position="76"/>
        <end position="102"/>
    </location>
</feature>
<evidence type="ECO:0000256" key="1">
    <source>
        <dbReference type="SAM" id="MobiDB-lite"/>
    </source>
</evidence>
<keyword evidence="2" id="KW-0472">Membrane</keyword>
<proteinExistence type="predicted"/>
<evidence type="ECO:0000313" key="4">
    <source>
        <dbReference type="Proteomes" id="UP000039324"/>
    </source>
</evidence>
<keyword evidence="4" id="KW-1185">Reference proteome</keyword>
<evidence type="ECO:0000256" key="2">
    <source>
        <dbReference type="SAM" id="Phobius"/>
    </source>
</evidence>
<feature type="transmembrane region" description="Helical" evidence="2">
    <location>
        <begin position="9"/>
        <end position="27"/>
    </location>
</feature>
<dbReference type="AlphaFoldDB" id="A0A0G4J452"/>
<accession>A0A0G4J452</accession>
<keyword evidence="2" id="KW-1133">Transmembrane helix</keyword>
<feature type="transmembrane region" description="Helical" evidence="2">
    <location>
        <begin position="39"/>
        <end position="59"/>
    </location>
</feature>
<keyword evidence="2" id="KW-0812">Transmembrane</keyword>
<sequence>MTADDQECWPLAGAVVLALLVIIVLKANDMVPEGTITVASHAILVMLAAIIIYKAIAILRGARQAINRPVNVAQLASPADDDPQQGHDPSLAPLLGRRSHET</sequence>
<gene>
    <name evidence="3" type="ORF">PBRA_008934</name>
</gene>